<dbReference type="GO" id="GO:0006145">
    <property type="term" value="P:purine nucleobase catabolic process"/>
    <property type="evidence" value="ECO:0007669"/>
    <property type="project" value="TreeGrafter"/>
</dbReference>
<dbReference type="InterPro" id="IPR050138">
    <property type="entry name" value="DHOase/Allantoinase_Hydrolase"/>
</dbReference>
<dbReference type="RefSeq" id="WP_168887021.1">
    <property type="nucleotide sequence ID" value="NZ_JABAHY010000004.1"/>
</dbReference>
<keyword evidence="3" id="KW-1185">Reference proteome</keyword>
<dbReference type="PANTHER" id="PTHR43668">
    <property type="entry name" value="ALLANTOINASE"/>
    <property type="match status" value="1"/>
</dbReference>
<evidence type="ECO:0000259" key="1">
    <source>
        <dbReference type="Pfam" id="PF01979"/>
    </source>
</evidence>
<evidence type="ECO:0000313" key="3">
    <source>
        <dbReference type="Proteomes" id="UP000523139"/>
    </source>
</evidence>
<dbReference type="AlphaFoldDB" id="A0A7X8TIR3"/>
<dbReference type="GO" id="GO:0005737">
    <property type="term" value="C:cytoplasm"/>
    <property type="evidence" value="ECO:0007669"/>
    <property type="project" value="TreeGrafter"/>
</dbReference>
<gene>
    <name evidence="2" type="ORF">HGQ17_05735</name>
</gene>
<comment type="caution">
    <text evidence="2">The sequence shown here is derived from an EMBL/GenBank/DDBJ whole genome shotgun (WGS) entry which is preliminary data.</text>
</comment>
<sequence>MTVRHLIAEQVLLQEGLSAAHIEIRDDGTIRRIRTIDAGDTHHQAAIVRAREVSAGSGIELLGSRQVLLPGAVDTSVRLSEPGRSRWEGFTTGTMAAALGGVTTLIDAPSGSLPPTTGVASLEAKRRAAAGKTYVDTGFFGGIVPGNTDELEPLWEAGALGFVAHLGGTGLPEFPRVSLIQLREAMQRVRRFGGLIAVHPEEEQSLSSAERGTRRGSRRIRSYSDWAAARPPAAELAGVHGIIDAVRETGCRTHVQEVTTVAAVEAIHGAQQEGLPLSAGTVAHYLCFAAEQIPDASAASFTAYPPIRSAAEREGLWDGLQEGILSVVASGHTPVTKDEKYRHRGDHLSGSRPGVSGLQVSFAAVASAAADRGIGLAEVSRWTATTPARLLGLPKGKITSGHRADFLIFDPEQTHVVSAGGLAHKNPITAYERYEIHGTVVGAVVGGTVLFNAQDATSALRSAGELIHNYGAPAQDSPKVHRRGHLRAVNAS</sequence>
<dbReference type="Pfam" id="PF01979">
    <property type="entry name" value="Amidohydro_1"/>
    <property type="match status" value="1"/>
</dbReference>
<dbReference type="InterPro" id="IPR032466">
    <property type="entry name" value="Metal_Hydrolase"/>
</dbReference>
<evidence type="ECO:0000313" key="2">
    <source>
        <dbReference type="EMBL" id="NLS09516.1"/>
    </source>
</evidence>
<dbReference type="InterPro" id="IPR011059">
    <property type="entry name" value="Metal-dep_hydrolase_composite"/>
</dbReference>
<name>A0A7X8TIR3_9MICC</name>
<dbReference type="InterPro" id="IPR006680">
    <property type="entry name" value="Amidohydro-rel"/>
</dbReference>
<dbReference type="SUPFAM" id="SSF51556">
    <property type="entry name" value="Metallo-dependent hydrolases"/>
    <property type="match status" value="1"/>
</dbReference>
<protein>
    <submittedName>
        <fullName evidence="2">Amidohydrolase family protein</fullName>
    </submittedName>
</protein>
<dbReference type="SUPFAM" id="SSF51338">
    <property type="entry name" value="Composite domain of metallo-dependent hydrolases"/>
    <property type="match status" value="1"/>
</dbReference>
<reference evidence="2 3" key="1">
    <citation type="submission" date="2020-04" db="EMBL/GenBank/DDBJ databases">
        <title>Nesterenkonia sp. nov., isolated from marine sediment.</title>
        <authorList>
            <person name="Zhang G."/>
        </authorList>
    </citation>
    <scope>NUCLEOTIDE SEQUENCE [LARGE SCALE GENOMIC DNA]</scope>
    <source>
        <strain evidence="2 3">MY13</strain>
    </source>
</reference>
<feature type="domain" description="Amidohydrolase-related" evidence="1">
    <location>
        <begin position="67"/>
        <end position="447"/>
    </location>
</feature>
<dbReference type="Proteomes" id="UP000523139">
    <property type="component" value="Unassembled WGS sequence"/>
</dbReference>
<proteinExistence type="predicted"/>
<dbReference type="PANTHER" id="PTHR43668:SF2">
    <property type="entry name" value="ALLANTOINASE"/>
    <property type="match status" value="1"/>
</dbReference>
<dbReference type="Gene3D" id="3.20.20.140">
    <property type="entry name" value="Metal-dependent hydrolases"/>
    <property type="match status" value="1"/>
</dbReference>
<accession>A0A7X8TIR3</accession>
<dbReference type="GO" id="GO:0004038">
    <property type="term" value="F:allantoinase activity"/>
    <property type="evidence" value="ECO:0007669"/>
    <property type="project" value="TreeGrafter"/>
</dbReference>
<organism evidence="2 3">
    <name type="scientific">Nesterenkonia sedimenti</name>
    <dbReference type="NCBI Taxonomy" id="1463632"/>
    <lineage>
        <taxon>Bacteria</taxon>
        <taxon>Bacillati</taxon>
        <taxon>Actinomycetota</taxon>
        <taxon>Actinomycetes</taxon>
        <taxon>Micrococcales</taxon>
        <taxon>Micrococcaceae</taxon>
        <taxon>Nesterenkonia</taxon>
    </lineage>
</organism>
<keyword evidence="2" id="KW-0378">Hydrolase</keyword>
<dbReference type="EMBL" id="JABAHY010000004">
    <property type="protein sequence ID" value="NLS09516.1"/>
    <property type="molecule type" value="Genomic_DNA"/>
</dbReference>